<dbReference type="Proteomes" id="UP000824533">
    <property type="component" value="Linkage Group LG03"/>
</dbReference>
<comment type="caution">
    <text evidence="1">The sequence shown here is derived from an EMBL/GenBank/DDBJ whole genome shotgun (WGS) entry which is preliminary data.</text>
</comment>
<evidence type="ECO:0000313" key="1">
    <source>
        <dbReference type="EMBL" id="KAJ0182623.1"/>
    </source>
</evidence>
<proteinExistence type="predicted"/>
<keyword evidence="2" id="KW-1185">Reference proteome</keyword>
<protein>
    <submittedName>
        <fullName evidence="1">Uncharacterized protein</fullName>
    </submittedName>
</protein>
<organism evidence="1 2">
    <name type="scientific">Dendrolimus kikuchii</name>
    <dbReference type="NCBI Taxonomy" id="765133"/>
    <lineage>
        <taxon>Eukaryota</taxon>
        <taxon>Metazoa</taxon>
        <taxon>Ecdysozoa</taxon>
        <taxon>Arthropoda</taxon>
        <taxon>Hexapoda</taxon>
        <taxon>Insecta</taxon>
        <taxon>Pterygota</taxon>
        <taxon>Neoptera</taxon>
        <taxon>Endopterygota</taxon>
        <taxon>Lepidoptera</taxon>
        <taxon>Glossata</taxon>
        <taxon>Ditrysia</taxon>
        <taxon>Bombycoidea</taxon>
        <taxon>Lasiocampidae</taxon>
        <taxon>Dendrolimus</taxon>
    </lineage>
</organism>
<accession>A0ACC1DG13</accession>
<dbReference type="EMBL" id="CM034389">
    <property type="protein sequence ID" value="KAJ0182623.1"/>
    <property type="molecule type" value="Genomic_DNA"/>
</dbReference>
<reference evidence="1 2" key="1">
    <citation type="journal article" date="2021" name="Front. Genet.">
        <title>Chromosome-Level Genome Assembly Reveals Significant Gene Expansion in the Toll and IMD Signaling Pathways of Dendrolimus kikuchii.</title>
        <authorList>
            <person name="Zhou J."/>
            <person name="Wu P."/>
            <person name="Xiong Z."/>
            <person name="Liu N."/>
            <person name="Zhao N."/>
            <person name="Ji M."/>
            <person name="Qiu Y."/>
            <person name="Yang B."/>
        </authorList>
    </citation>
    <scope>NUCLEOTIDE SEQUENCE [LARGE SCALE GENOMIC DNA]</scope>
    <source>
        <strain evidence="1">Ann1</strain>
    </source>
</reference>
<gene>
    <name evidence="1" type="ORF">K1T71_001992</name>
</gene>
<name>A0ACC1DG13_9NEOP</name>
<sequence>MSERAQLSEPIPLLAIAVYIACVAGSSILANFSVVAAILKSTRNGLFCIILQLAIADIFLGIAVSLELWSSNARTWFFSDSGCVIYRGLHVFATTASSYFVATTALHTLATINLEEKALLRRTKRRNQDEDEEIKSSRHSLVTSSDSSTPPRTMNVDYRLTETRVSVNQPIIFVWILSMSLSIPEFVLANALHLDHGIILCTIVDSGKRLHMYSILALINLLLPSTIMLVAGFLVFLKTRSKKIISRIENSNIIGSLKLSLWLIIIYIILCAPRSFLSAYDIYSTSLKRDDLSFIKTTHQNDYFILMKVSLSCAYLVSVLLRPLLCIFLLPRVRKIFSYNASRVDEPNEV</sequence>
<evidence type="ECO:0000313" key="2">
    <source>
        <dbReference type="Proteomes" id="UP000824533"/>
    </source>
</evidence>